<dbReference type="EMBL" id="JADBJN010000001">
    <property type="protein sequence ID" value="KAG5681954.1"/>
    <property type="molecule type" value="Genomic_DNA"/>
</dbReference>
<dbReference type="Pfam" id="PF17857">
    <property type="entry name" value="AAA_lid_1"/>
    <property type="match status" value="1"/>
</dbReference>
<dbReference type="InterPro" id="IPR027417">
    <property type="entry name" value="P-loop_NTPase"/>
</dbReference>
<dbReference type="GO" id="GO:0030286">
    <property type="term" value="C:dynein complex"/>
    <property type="evidence" value="ECO:0007669"/>
    <property type="project" value="InterPro"/>
</dbReference>
<gene>
    <name evidence="2" type="ORF">PVAND_011355</name>
</gene>
<dbReference type="InterPro" id="IPR026983">
    <property type="entry name" value="DHC"/>
</dbReference>
<dbReference type="GO" id="GO:0051959">
    <property type="term" value="F:dynein light intermediate chain binding"/>
    <property type="evidence" value="ECO:0007669"/>
    <property type="project" value="InterPro"/>
</dbReference>
<keyword evidence="3" id="KW-1185">Reference proteome</keyword>
<dbReference type="PANTHER" id="PTHR46961">
    <property type="entry name" value="DYNEIN HEAVY CHAIN 1, AXONEMAL-LIKE PROTEIN"/>
    <property type="match status" value="1"/>
</dbReference>
<comment type="caution">
    <text evidence="2">The sequence shown here is derived from an EMBL/GenBank/DDBJ whole genome shotgun (WGS) entry which is preliminary data.</text>
</comment>
<organism evidence="2 3">
    <name type="scientific">Polypedilum vanderplanki</name>
    <name type="common">Sleeping chironomid midge</name>
    <dbReference type="NCBI Taxonomy" id="319348"/>
    <lineage>
        <taxon>Eukaryota</taxon>
        <taxon>Metazoa</taxon>
        <taxon>Ecdysozoa</taxon>
        <taxon>Arthropoda</taxon>
        <taxon>Hexapoda</taxon>
        <taxon>Insecta</taxon>
        <taxon>Pterygota</taxon>
        <taxon>Neoptera</taxon>
        <taxon>Endopterygota</taxon>
        <taxon>Diptera</taxon>
        <taxon>Nematocera</taxon>
        <taxon>Chironomoidea</taxon>
        <taxon>Chironomidae</taxon>
        <taxon>Chironominae</taxon>
        <taxon>Polypedilum</taxon>
        <taxon>Polypedilum</taxon>
    </lineage>
</organism>
<dbReference type="GO" id="GO:0045505">
    <property type="term" value="F:dynein intermediate chain binding"/>
    <property type="evidence" value="ECO:0007669"/>
    <property type="project" value="InterPro"/>
</dbReference>
<dbReference type="Proteomes" id="UP001107558">
    <property type="component" value="Chromosome 1"/>
</dbReference>
<dbReference type="SUPFAM" id="SSF52540">
    <property type="entry name" value="P-loop containing nucleoside triphosphate hydrolases"/>
    <property type="match status" value="1"/>
</dbReference>
<reference evidence="2" key="1">
    <citation type="submission" date="2021-03" db="EMBL/GenBank/DDBJ databases">
        <title>Chromosome level genome of the anhydrobiotic midge Polypedilum vanderplanki.</title>
        <authorList>
            <person name="Yoshida Y."/>
            <person name="Kikawada T."/>
            <person name="Gusev O."/>
        </authorList>
    </citation>
    <scope>NUCLEOTIDE SEQUENCE</scope>
    <source>
        <strain evidence="2">NIAS01</strain>
        <tissue evidence="2">Whole body or cell culture</tissue>
    </source>
</reference>
<dbReference type="Pfam" id="PF12775">
    <property type="entry name" value="AAA_7"/>
    <property type="match status" value="1"/>
</dbReference>
<dbReference type="Gene3D" id="1.20.920.30">
    <property type="match status" value="1"/>
</dbReference>
<proteinExistence type="predicted"/>
<evidence type="ECO:0000313" key="2">
    <source>
        <dbReference type="EMBL" id="KAG5681954.1"/>
    </source>
</evidence>
<dbReference type="OrthoDB" id="447173at2759"/>
<dbReference type="Gene3D" id="3.40.50.300">
    <property type="entry name" value="P-loop containing nucleotide triphosphate hydrolases"/>
    <property type="match status" value="1"/>
</dbReference>
<accession>A0A9J6CIA9</accession>
<protein>
    <recommendedName>
        <fullName evidence="1">Dynein heavy chain 3 AAA+ lid domain-containing protein</fullName>
    </recommendedName>
</protein>
<feature type="domain" description="Dynein heavy chain 3 AAA+ lid" evidence="1">
    <location>
        <begin position="106"/>
        <end position="182"/>
    </location>
</feature>
<sequence>MPEVDEYGTVSPHTIIRQHLDYGHWYDRNRLTLKDIHNCQYLSCMNPTSGSFTINPRLQRHFAVFAVCFPSQESLTTIYTSILQQHYANAEQKFNVSVTKVTHNIVTASLSLHSKVVQVFLPTAVKFHYIFNLRDMSNVYQGLLFSTNECLATASDVVRLWLHESHRVYGDKFTEGKGLEIQKMFIQQYFKFYL</sequence>
<dbReference type="AlphaFoldDB" id="A0A9J6CIA9"/>
<dbReference type="InterPro" id="IPR041589">
    <property type="entry name" value="DNAH3_AAA_lid_1"/>
</dbReference>
<evidence type="ECO:0000259" key="1">
    <source>
        <dbReference type="Pfam" id="PF17857"/>
    </source>
</evidence>
<name>A0A9J6CIA9_POLVA</name>
<dbReference type="GO" id="GO:0007018">
    <property type="term" value="P:microtubule-based movement"/>
    <property type="evidence" value="ECO:0007669"/>
    <property type="project" value="InterPro"/>
</dbReference>
<evidence type="ECO:0000313" key="3">
    <source>
        <dbReference type="Proteomes" id="UP001107558"/>
    </source>
</evidence>
<dbReference type="PANTHER" id="PTHR46961:SF20">
    <property type="entry name" value="LOW QUALITY PROTEIN: DYNEIN BETA CHAIN, CILIARY-LIKE"/>
    <property type="match status" value="1"/>
</dbReference>